<keyword evidence="3" id="KW-1185">Reference proteome</keyword>
<dbReference type="EMBL" id="CM000836">
    <property type="protein sequence ID" value="KRH67669.1"/>
    <property type="molecule type" value="Genomic_DNA"/>
</dbReference>
<dbReference type="EnsemblPlants" id="KRH67669">
    <property type="protein sequence ID" value="KRH67669"/>
    <property type="gene ID" value="GLYMA_03G179400"/>
</dbReference>
<sequence>MESAMEVVLFSRGWYHEFRSTISIEHSQYINMQYADFHFEPLGHTIDEGGCCSGMHSLLNDIGCPLCQFSFWFSKQLVSPIMQQFIARIGVMLMILYFDVSL</sequence>
<reference evidence="1" key="3">
    <citation type="submission" date="2018-07" db="EMBL/GenBank/DDBJ databases">
        <title>WGS assembly of Glycine max.</title>
        <authorList>
            <person name="Schmutz J."/>
            <person name="Cannon S."/>
            <person name="Schlueter J."/>
            <person name="Ma J."/>
            <person name="Mitros T."/>
            <person name="Nelson W."/>
            <person name="Hyten D."/>
            <person name="Song Q."/>
            <person name="Thelen J."/>
            <person name="Cheng J."/>
            <person name="Xu D."/>
            <person name="Hellsten U."/>
            <person name="May G."/>
            <person name="Yu Y."/>
            <person name="Sakurai T."/>
            <person name="Umezawa T."/>
            <person name="Bhattacharyya M."/>
            <person name="Sandhu D."/>
            <person name="Valliyodan B."/>
            <person name="Lindquist E."/>
            <person name="Peto M."/>
            <person name="Grant D."/>
            <person name="Shu S."/>
            <person name="Goodstein D."/>
            <person name="Barry K."/>
            <person name="Futrell-Griggs M."/>
            <person name="Abernathy B."/>
            <person name="Du J."/>
            <person name="Tian Z."/>
            <person name="Zhu L."/>
            <person name="Gill N."/>
            <person name="Joshi T."/>
            <person name="Libault M."/>
            <person name="Sethuraman A."/>
            <person name="Zhang X."/>
            <person name="Shinozaki K."/>
            <person name="Nguyen H."/>
            <person name="Wing R."/>
            <person name="Cregan P."/>
            <person name="Specht J."/>
            <person name="Grimwood J."/>
            <person name="Rokhsar D."/>
            <person name="Stacey G."/>
            <person name="Shoemaker R."/>
            <person name="Jackson S."/>
        </authorList>
    </citation>
    <scope>NUCLEOTIDE SEQUENCE</scope>
    <source>
        <tissue evidence="1">Callus</tissue>
    </source>
</reference>
<gene>
    <name evidence="1" type="ORF">GLYMA_03G179400</name>
</gene>
<proteinExistence type="predicted"/>
<dbReference type="Proteomes" id="UP000008827">
    <property type="component" value="Chromosome 3"/>
</dbReference>
<reference evidence="2" key="2">
    <citation type="submission" date="2018-02" db="UniProtKB">
        <authorList>
            <consortium name="EnsemblPlants"/>
        </authorList>
    </citation>
    <scope>IDENTIFICATION</scope>
    <source>
        <strain evidence="2">Williams 82</strain>
    </source>
</reference>
<dbReference type="InParanoid" id="A0A0R0KTA3"/>
<evidence type="ECO:0000313" key="2">
    <source>
        <dbReference type="EnsemblPlants" id="KRH67669"/>
    </source>
</evidence>
<evidence type="ECO:0000313" key="3">
    <source>
        <dbReference type="Proteomes" id="UP000008827"/>
    </source>
</evidence>
<dbReference type="AlphaFoldDB" id="A0A0R0KTA3"/>
<accession>A0A0R0KTA3</accession>
<dbReference type="Gramene" id="KRH67669">
    <property type="protein sequence ID" value="KRH67669"/>
    <property type="gene ID" value="GLYMA_03G179400"/>
</dbReference>
<organism evidence="1">
    <name type="scientific">Glycine max</name>
    <name type="common">Soybean</name>
    <name type="synonym">Glycine hispida</name>
    <dbReference type="NCBI Taxonomy" id="3847"/>
    <lineage>
        <taxon>Eukaryota</taxon>
        <taxon>Viridiplantae</taxon>
        <taxon>Streptophyta</taxon>
        <taxon>Embryophyta</taxon>
        <taxon>Tracheophyta</taxon>
        <taxon>Spermatophyta</taxon>
        <taxon>Magnoliopsida</taxon>
        <taxon>eudicotyledons</taxon>
        <taxon>Gunneridae</taxon>
        <taxon>Pentapetalae</taxon>
        <taxon>rosids</taxon>
        <taxon>fabids</taxon>
        <taxon>Fabales</taxon>
        <taxon>Fabaceae</taxon>
        <taxon>Papilionoideae</taxon>
        <taxon>50 kb inversion clade</taxon>
        <taxon>NPAAA clade</taxon>
        <taxon>indigoferoid/millettioid clade</taxon>
        <taxon>Phaseoleae</taxon>
        <taxon>Glycine</taxon>
        <taxon>Glycine subgen. Soja</taxon>
    </lineage>
</organism>
<name>A0A0R0KTA3_SOYBN</name>
<reference evidence="1 2" key="1">
    <citation type="journal article" date="2010" name="Nature">
        <title>Genome sequence of the palaeopolyploid soybean.</title>
        <authorList>
            <person name="Schmutz J."/>
            <person name="Cannon S.B."/>
            <person name="Schlueter J."/>
            <person name="Ma J."/>
            <person name="Mitros T."/>
            <person name="Nelson W."/>
            <person name="Hyten D.L."/>
            <person name="Song Q."/>
            <person name="Thelen J.J."/>
            <person name="Cheng J."/>
            <person name="Xu D."/>
            <person name="Hellsten U."/>
            <person name="May G.D."/>
            <person name="Yu Y."/>
            <person name="Sakurai T."/>
            <person name="Umezawa T."/>
            <person name="Bhattacharyya M.K."/>
            <person name="Sandhu D."/>
            <person name="Valliyodan B."/>
            <person name="Lindquist E."/>
            <person name="Peto M."/>
            <person name="Grant D."/>
            <person name="Shu S."/>
            <person name="Goodstein D."/>
            <person name="Barry K."/>
            <person name="Futrell-Griggs M."/>
            <person name="Abernathy B."/>
            <person name="Du J."/>
            <person name="Tian Z."/>
            <person name="Zhu L."/>
            <person name="Gill N."/>
            <person name="Joshi T."/>
            <person name="Libault M."/>
            <person name="Sethuraman A."/>
            <person name="Zhang X.-C."/>
            <person name="Shinozaki K."/>
            <person name="Nguyen H.T."/>
            <person name="Wing R.A."/>
            <person name="Cregan P."/>
            <person name="Specht J."/>
            <person name="Grimwood J."/>
            <person name="Rokhsar D."/>
            <person name="Stacey G."/>
            <person name="Shoemaker R.C."/>
            <person name="Jackson S.A."/>
        </authorList>
    </citation>
    <scope>NUCLEOTIDE SEQUENCE [LARGE SCALE GENOMIC DNA]</scope>
    <source>
        <strain evidence="2">cv. Williams 82</strain>
        <tissue evidence="1">Callus</tissue>
    </source>
</reference>
<protein>
    <submittedName>
        <fullName evidence="1 2">Uncharacterized protein</fullName>
    </submittedName>
</protein>
<evidence type="ECO:0000313" key="1">
    <source>
        <dbReference type="EMBL" id="KRH67669.1"/>
    </source>
</evidence>